<dbReference type="SUPFAM" id="SSF56645">
    <property type="entry name" value="Acyl-CoA dehydrogenase NM domain-like"/>
    <property type="match status" value="1"/>
</dbReference>
<keyword evidence="3" id="KW-0285">Flavoprotein</keyword>
<evidence type="ECO:0000256" key="1">
    <source>
        <dbReference type="ARBA" id="ARBA00001974"/>
    </source>
</evidence>
<name>A0ABW5FVM5_9PSEU</name>
<dbReference type="InterPro" id="IPR009100">
    <property type="entry name" value="AcylCoA_DH/oxidase_NM_dom_sf"/>
</dbReference>
<dbReference type="EMBL" id="JBHUKR010000006">
    <property type="protein sequence ID" value="MFD2416766.1"/>
    <property type="molecule type" value="Genomic_DNA"/>
</dbReference>
<organism evidence="7 8">
    <name type="scientific">Amycolatopsis pigmentata</name>
    <dbReference type="NCBI Taxonomy" id="450801"/>
    <lineage>
        <taxon>Bacteria</taxon>
        <taxon>Bacillati</taxon>
        <taxon>Actinomycetota</taxon>
        <taxon>Actinomycetes</taxon>
        <taxon>Pseudonocardiales</taxon>
        <taxon>Pseudonocardiaceae</taxon>
        <taxon>Amycolatopsis</taxon>
    </lineage>
</organism>
<dbReference type="PANTHER" id="PTHR43884">
    <property type="entry name" value="ACYL-COA DEHYDROGENASE"/>
    <property type="match status" value="1"/>
</dbReference>
<dbReference type="InterPro" id="IPR037069">
    <property type="entry name" value="AcylCoA_DH/ox_N_sf"/>
</dbReference>
<comment type="similarity">
    <text evidence="2">Belongs to the acyl-CoA dehydrogenase family.</text>
</comment>
<keyword evidence="8" id="KW-1185">Reference proteome</keyword>
<evidence type="ECO:0000313" key="8">
    <source>
        <dbReference type="Proteomes" id="UP001597417"/>
    </source>
</evidence>
<dbReference type="InterPro" id="IPR009075">
    <property type="entry name" value="AcylCo_DH/oxidase_C"/>
</dbReference>
<gene>
    <name evidence="7" type="ORF">ACFSXZ_10570</name>
</gene>
<evidence type="ECO:0000256" key="4">
    <source>
        <dbReference type="ARBA" id="ARBA00022827"/>
    </source>
</evidence>
<proteinExistence type="inferred from homology"/>
<keyword evidence="5" id="KW-0560">Oxidoreductase</keyword>
<dbReference type="Gene3D" id="1.10.540.10">
    <property type="entry name" value="Acyl-CoA dehydrogenase/oxidase, N-terminal domain"/>
    <property type="match status" value="1"/>
</dbReference>
<dbReference type="SUPFAM" id="SSF47203">
    <property type="entry name" value="Acyl-CoA dehydrogenase C-terminal domain-like"/>
    <property type="match status" value="1"/>
</dbReference>
<feature type="domain" description="Acyl-CoA dehydrogenase/oxidase C-terminal" evidence="6">
    <location>
        <begin position="166"/>
        <end position="305"/>
    </location>
</feature>
<reference evidence="8" key="1">
    <citation type="journal article" date="2019" name="Int. J. Syst. Evol. Microbiol.">
        <title>The Global Catalogue of Microorganisms (GCM) 10K type strain sequencing project: providing services to taxonomists for standard genome sequencing and annotation.</title>
        <authorList>
            <consortium name="The Broad Institute Genomics Platform"/>
            <consortium name="The Broad Institute Genome Sequencing Center for Infectious Disease"/>
            <person name="Wu L."/>
            <person name="Ma J."/>
        </authorList>
    </citation>
    <scope>NUCLEOTIDE SEQUENCE [LARGE SCALE GENOMIC DNA]</scope>
    <source>
        <strain evidence="8">CGMCC 4.7645</strain>
    </source>
</reference>
<evidence type="ECO:0000313" key="7">
    <source>
        <dbReference type="EMBL" id="MFD2416766.1"/>
    </source>
</evidence>
<dbReference type="PANTHER" id="PTHR43884:SF20">
    <property type="entry name" value="ACYL-COA DEHYDROGENASE FADE28"/>
    <property type="match status" value="1"/>
</dbReference>
<evidence type="ECO:0000259" key="6">
    <source>
        <dbReference type="Pfam" id="PF00441"/>
    </source>
</evidence>
<accession>A0ABW5FVM5</accession>
<comment type="cofactor">
    <cofactor evidence="1">
        <name>FAD</name>
        <dbReference type="ChEBI" id="CHEBI:57692"/>
    </cofactor>
</comment>
<dbReference type="RefSeq" id="WP_378263850.1">
    <property type="nucleotide sequence ID" value="NZ_JBHUKR010000006.1"/>
</dbReference>
<evidence type="ECO:0000256" key="2">
    <source>
        <dbReference type="ARBA" id="ARBA00009347"/>
    </source>
</evidence>
<evidence type="ECO:0000256" key="3">
    <source>
        <dbReference type="ARBA" id="ARBA00022630"/>
    </source>
</evidence>
<dbReference type="Proteomes" id="UP001597417">
    <property type="component" value="Unassembled WGS sequence"/>
</dbReference>
<comment type="caution">
    <text evidence="7">The sequence shown here is derived from an EMBL/GenBank/DDBJ whole genome shotgun (WGS) entry which is preliminary data.</text>
</comment>
<dbReference type="Pfam" id="PF00441">
    <property type="entry name" value="Acyl-CoA_dh_1"/>
    <property type="match status" value="1"/>
</dbReference>
<sequence>MKFTLSAEQRDFAAALHDLLSGSDTPAAVRAWSRGDHEPGLKVWRNLAGMGVLELLGESDIEAADVVVAFEAFGYHAVPGPLIESVVVAPLLLPGNTEIVTVLAPPEVPFALDADIARVVLRLDGGKAARMAVEEATPVSSIDPARRLFRVRGTAEESIVDADVARAFDYAVLAVAAQLLGAGQWLLDTAVAYAQQRHQYGRPIGGYQAIKHLLADVVTRLELARPLIHGAAVAIDGSAASVTRDVSAAKVAAGDAAYLAARTALQVHGAIGFTAEHDLGLWLTKVRALVGAWGGGAFHRRRVLEGLG</sequence>
<dbReference type="Gene3D" id="1.20.140.10">
    <property type="entry name" value="Butyryl-CoA Dehydrogenase, subunit A, domain 3"/>
    <property type="match status" value="1"/>
</dbReference>
<dbReference type="InterPro" id="IPR036250">
    <property type="entry name" value="AcylCo_DH-like_C"/>
</dbReference>
<keyword evidence="4" id="KW-0274">FAD</keyword>
<evidence type="ECO:0000256" key="5">
    <source>
        <dbReference type="ARBA" id="ARBA00023002"/>
    </source>
</evidence>
<protein>
    <submittedName>
        <fullName evidence="7">Acyl-CoA dehydrogenase family protein</fullName>
    </submittedName>
</protein>